<feature type="region of interest" description="Disordered" evidence="1">
    <location>
        <begin position="22"/>
        <end position="48"/>
    </location>
</feature>
<feature type="chain" id="PRO_5040347639" evidence="2">
    <location>
        <begin position="19"/>
        <end position="115"/>
    </location>
</feature>
<reference evidence="3" key="1">
    <citation type="submission" date="2021-03" db="EMBL/GenBank/DDBJ databases">
        <title>Draft genome sequence of rust myrtle Austropuccinia psidii MF-1, a brazilian biotype.</title>
        <authorList>
            <person name="Quecine M.C."/>
            <person name="Pachon D.M.R."/>
            <person name="Bonatelli M.L."/>
            <person name="Correr F.H."/>
            <person name="Franceschini L.M."/>
            <person name="Leite T.F."/>
            <person name="Margarido G.R.A."/>
            <person name="Almeida C.A."/>
            <person name="Ferrarezi J.A."/>
            <person name="Labate C.A."/>
        </authorList>
    </citation>
    <scope>NUCLEOTIDE SEQUENCE</scope>
    <source>
        <strain evidence="3">MF-1</strain>
    </source>
</reference>
<evidence type="ECO:0000313" key="4">
    <source>
        <dbReference type="Proteomes" id="UP000765509"/>
    </source>
</evidence>
<dbReference type="Proteomes" id="UP000765509">
    <property type="component" value="Unassembled WGS sequence"/>
</dbReference>
<organism evidence="3 4">
    <name type="scientific">Austropuccinia psidii MF-1</name>
    <dbReference type="NCBI Taxonomy" id="1389203"/>
    <lineage>
        <taxon>Eukaryota</taxon>
        <taxon>Fungi</taxon>
        <taxon>Dikarya</taxon>
        <taxon>Basidiomycota</taxon>
        <taxon>Pucciniomycotina</taxon>
        <taxon>Pucciniomycetes</taxon>
        <taxon>Pucciniales</taxon>
        <taxon>Sphaerophragmiaceae</taxon>
        <taxon>Austropuccinia</taxon>
    </lineage>
</organism>
<keyword evidence="2" id="KW-0732">Signal</keyword>
<proteinExistence type="predicted"/>
<name>A0A9Q3E308_9BASI</name>
<comment type="caution">
    <text evidence="3">The sequence shown here is derived from an EMBL/GenBank/DDBJ whole genome shotgun (WGS) entry which is preliminary data.</text>
</comment>
<keyword evidence="4" id="KW-1185">Reference proteome</keyword>
<evidence type="ECO:0000313" key="3">
    <source>
        <dbReference type="EMBL" id="MBW0512767.1"/>
    </source>
</evidence>
<gene>
    <name evidence="3" type="ORF">O181_052482</name>
</gene>
<protein>
    <submittedName>
        <fullName evidence="3">Uncharacterized protein</fullName>
    </submittedName>
</protein>
<feature type="signal peptide" evidence="2">
    <location>
        <begin position="1"/>
        <end position="18"/>
    </location>
</feature>
<dbReference type="EMBL" id="AVOT02022978">
    <property type="protein sequence ID" value="MBW0512767.1"/>
    <property type="molecule type" value="Genomic_DNA"/>
</dbReference>
<evidence type="ECO:0000256" key="1">
    <source>
        <dbReference type="SAM" id="MobiDB-lite"/>
    </source>
</evidence>
<sequence length="115" mass="12424">MAFLGHLGPLWLLQSVGQSGPFWPNPMRPEGAKGGSQVGPKPQLGPPEPLFVTNSLDPKLAKNPMDTILAINSIGPFYGHGPISQPWPLETTRSAQSAFPSTYGEFFPFLHTILT</sequence>
<dbReference type="AlphaFoldDB" id="A0A9Q3E308"/>
<accession>A0A9Q3E308</accession>
<evidence type="ECO:0000256" key="2">
    <source>
        <dbReference type="SAM" id="SignalP"/>
    </source>
</evidence>